<feature type="compositionally biased region" description="Polar residues" evidence="1">
    <location>
        <begin position="1"/>
        <end position="10"/>
    </location>
</feature>
<name>A0A0F9D0H3_9ZZZZ</name>
<organism evidence="2">
    <name type="scientific">marine sediment metagenome</name>
    <dbReference type="NCBI Taxonomy" id="412755"/>
    <lineage>
        <taxon>unclassified sequences</taxon>
        <taxon>metagenomes</taxon>
        <taxon>ecological metagenomes</taxon>
    </lineage>
</organism>
<proteinExistence type="predicted"/>
<evidence type="ECO:0000256" key="1">
    <source>
        <dbReference type="SAM" id="MobiDB-lite"/>
    </source>
</evidence>
<gene>
    <name evidence="2" type="ORF">LCGC14_2546900</name>
</gene>
<dbReference type="EMBL" id="LAZR01041702">
    <property type="protein sequence ID" value="KKL11326.1"/>
    <property type="molecule type" value="Genomic_DNA"/>
</dbReference>
<protein>
    <submittedName>
        <fullName evidence="2">Uncharacterized protein</fullName>
    </submittedName>
</protein>
<feature type="non-terminal residue" evidence="2">
    <location>
        <position position="1"/>
    </location>
</feature>
<feature type="region of interest" description="Disordered" evidence="1">
    <location>
        <begin position="1"/>
        <end position="33"/>
    </location>
</feature>
<comment type="caution">
    <text evidence="2">The sequence shown here is derived from an EMBL/GenBank/DDBJ whole genome shotgun (WGS) entry which is preliminary data.</text>
</comment>
<reference evidence="2" key="1">
    <citation type="journal article" date="2015" name="Nature">
        <title>Complex archaea that bridge the gap between prokaryotes and eukaryotes.</title>
        <authorList>
            <person name="Spang A."/>
            <person name="Saw J.H."/>
            <person name="Jorgensen S.L."/>
            <person name="Zaremba-Niedzwiedzka K."/>
            <person name="Martijn J."/>
            <person name="Lind A.E."/>
            <person name="van Eijk R."/>
            <person name="Schleper C."/>
            <person name="Guy L."/>
            <person name="Ettema T.J."/>
        </authorList>
    </citation>
    <scope>NUCLEOTIDE SEQUENCE</scope>
</reference>
<accession>A0A0F9D0H3</accession>
<evidence type="ECO:0000313" key="2">
    <source>
        <dbReference type="EMBL" id="KKL11326.1"/>
    </source>
</evidence>
<sequence length="237" mass="27972">SFDQLDSAQQADVLKDVETPPPPGERGDRSRQLQGIYGIREEDIVRSAQQVVGGTVNKVDLRHRVGEVNARLGAQLDIVTPKPEGRLPEPLEQARQEYYDIIRAKDEFGRTDWDRADEFLADQPAEVRQYIENKQELAIRQLPEPASGLLLELRDVRKKLEPYWDIRDQVLERYGLKDRLRAMTPAERDQFKLSDRQYARAMTEVRRRKDQWRRRHLQEDKLGVEWGYWSKLIRDRR</sequence>
<dbReference type="AlphaFoldDB" id="A0A0F9D0H3"/>